<dbReference type="SUPFAM" id="SSF53649">
    <property type="entry name" value="Alkaline phosphatase-like"/>
    <property type="match status" value="1"/>
</dbReference>
<dbReference type="CDD" id="cd16018">
    <property type="entry name" value="Enpp"/>
    <property type="match status" value="1"/>
</dbReference>
<dbReference type="PANTHER" id="PTHR10151:SF120">
    <property type="entry name" value="BIS(5'-ADENOSYL)-TRIPHOSPHATASE"/>
    <property type="match status" value="1"/>
</dbReference>
<dbReference type="InterPro" id="IPR017850">
    <property type="entry name" value="Alkaline_phosphatase_core_sf"/>
</dbReference>
<name>A0A2N5CKX5_9CAUL</name>
<proteinExistence type="predicted"/>
<evidence type="ECO:0000313" key="5">
    <source>
        <dbReference type="Proteomes" id="UP000281192"/>
    </source>
</evidence>
<dbReference type="AlphaFoldDB" id="A0A2N5CKX5"/>
<dbReference type="OrthoDB" id="9771966at2"/>
<dbReference type="Proteomes" id="UP000234483">
    <property type="component" value="Unassembled WGS sequence"/>
</dbReference>
<reference evidence="2 5" key="2">
    <citation type="submission" date="2018-01" db="EMBL/GenBank/DDBJ databases">
        <title>Complete genome sequence of Caulobacter flavus RHGG3.</title>
        <authorList>
            <person name="Yang E."/>
        </authorList>
    </citation>
    <scope>NUCLEOTIDE SEQUENCE [LARGE SCALE GENOMIC DNA]</scope>
    <source>
        <strain evidence="2 5">RHGG3</strain>
    </source>
</reference>
<protein>
    <submittedName>
        <fullName evidence="3">Alkaline phosphatase family protein</fullName>
    </submittedName>
</protein>
<dbReference type="PANTHER" id="PTHR10151">
    <property type="entry name" value="ECTONUCLEOTIDE PYROPHOSPHATASE/PHOSPHODIESTERASE"/>
    <property type="match status" value="1"/>
</dbReference>
<evidence type="ECO:0000313" key="3">
    <source>
        <dbReference type="EMBL" id="PLR06201.1"/>
    </source>
</evidence>
<reference evidence="3 4" key="1">
    <citation type="submission" date="2017-12" db="EMBL/GenBank/DDBJ databases">
        <title>The genome sequence of Caulobacter flavus CGMCC1 15093.</title>
        <authorList>
            <person name="Gao J."/>
            <person name="Mao X."/>
            <person name="Sun J."/>
        </authorList>
    </citation>
    <scope>NUCLEOTIDE SEQUENCE [LARGE SCALE GENOMIC DNA]</scope>
    <source>
        <strain evidence="3 4">CGMCC1 15093</strain>
    </source>
</reference>
<dbReference type="PROSITE" id="PS51257">
    <property type="entry name" value="PROKAR_LIPOPROTEIN"/>
    <property type="match status" value="1"/>
</dbReference>
<feature type="signal peptide" evidence="1">
    <location>
        <begin position="1"/>
        <end position="22"/>
    </location>
</feature>
<dbReference type="KEGG" id="cfh:C1707_13735"/>
<keyword evidence="1" id="KW-0732">Signal</keyword>
<dbReference type="Gene3D" id="3.40.720.10">
    <property type="entry name" value="Alkaline Phosphatase, subunit A"/>
    <property type="match status" value="1"/>
</dbReference>
<evidence type="ECO:0000256" key="1">
    <source>
        <dbReference type="SAM" id="SignalP"/>
    </source>
</evidence>
<sequence>MTVLSRFAALLAIAVLSGCATAPRPVAEGPPAQGATTRAPLTILVSIDGFRADYLDRGDTPAMKALADDGVRAAMRPSFPSLTFPNHYALVTGKRPDHNGIVGNTMEDPQIPGVTFTLSNRDAVTDSRWWEMAKPIWVSAEQQGVRTGTMFWPGSEAQIDGVRPTKWAVFDQKKPSNDRVDTLLSWIDDSKDAPLGLATLYFDIVDSAGHRYGPDSAEVRKAAADVDAAIARLVEGLKARGLYETTNLVIVADHGMAPLPGAQRVVLDQAVDVSKLRYVGLGAIAGIYPNKGEEAAVAAALTKPQVHMTCWEKGKIPARLHYGSNRRIAPIVCSAQTGWYITTAESQAKRTSPERDGGAHGFDNADPLMQAVFVARGPAFKSGKTLPVFDNVDVYPLLAKVTGVRPEKVDGQLAPVAGALR</sequence>
<dbReference type="Pfam" id="PF01663">
    <property type="entry name" value="Phosphodiest"/>
    <property type="match status" value="1"/>
</dbReference>
<dbReference type="GO" id="GO:0016787">
    <property type="term" value="F:hydrolase activity"/>
    <property type="evidence" value="ECO:0007669"/>
    <property type="project" value="UniProtKB-ARBA"/>
</dbReference>
<dbReference type="EMBL" id="CP026100">
    <property type="protein sequence ID" value="AYV49581.1"/>
    <property type="molecule type" value="Genomic_DNA"/>
</dbReference>
<dbReference type="RefSeq" id="WP_101715827.1">
    <property type="nucleotide sequence ID" value="NZ_CP026100.1"/>
</dbReference>
<gene>
    <name evidence="2" type="ORF">C1707_13735</name>
    <name evidence="3" type="ORF">CFHF_26075</name>
</gene>
<dbReference type="Gene3D" id="3.30.1360.180">
    <property type="match status" value="1"/>
</dbReference>
<evidence type="ECO:0000313" key="4">
    <source>
        <dbReference type="Proteomes" id="UP000234483"/>
    </source>
</evidence>
<accession>A0A2N5CKX5</accession>
<feature type="chain" id="PRO_5044577596" evidence="1">
    <location>
        <begin position="23"/>
        <end position="421"/>
    </location>
</feature>
<organism evidence="3 4">
    <name type="scientific">Caulobacter flavus</name>
    <dbReference type="NCBI Taxonomy" id="1679497"/>
    <lineage>
        <taxon>Bacteria</taxon>
        <taxon>Pseudomonadati</taxon>
        <taxon>Pseudomonadota</taxon>
        <taxon>Alphaproteobacteria</taxon>
        <taxon>Caulobacterales</taxon>
        <taxon>Caulobacteraceae</taxon>
        <taxon>Caulobacter</taxon>
    </lineage>
</organism>
<dbReference type="EMBL" id="PJRQ01000054">
    <property type="protein sequence ID" value="PLR06201.1"/>
    <property type="molecule type" value="Genomic_DNA"/>
</dbReference>
<evidence type="ECO:0000313" key="2">
    <source>
        <dbReference type="EMBL" id="AYV49581.1"/>
    </source>
</evidence>
<dbReference type="Proteomes" id="UP000281192">
    <property type="component" value="Chromosome"/>
</dbReference>
<dbReference type="InterPro" id="IPR002591">
    <property type="entry name" value="Phosphodiest/P_Trfase"/>
</dbReference>
<keyword evidence="5" id="KW-1185">Reference proteome</keyword>